<name>A0A2K0WRY4_GIBNY</name>
<dbReference type="Gene3D" id="3.20.20.100">
    <property type="entry name" value="NADP-dependent oxidoreductase domain"/>
    <property type="match status" value="1"/>
</dbReference>
<dbReference type="InterPro" id="IPR023210">
    <property type="entry name" value="NADP_OxRdtase_dom"/>
</dbReference>
<keyword evidence="4" id="KW-1185">Reference proteome</keyword>
<keyword evidence="1" id="KW-0560">Oxidoreductase</keyword>
<dbReference type="AlphaFoldDB" id="A0A2K0WRY4"/>
<dbReference type="PANTHER" id="PTHR43364">
    <property type="entry name" value="NADH-SPECIFIC METHYLGLYOXAL REDUCTASE-RELATED"/>
    <property type="match status" value="1"/>
</dbReference>
<gene>
    <name evidence="3" type="ORF">FNYG_01573</name>
</gene>
<evidence type="ECO:0000313" key="4">
    <source>
        <dbReference type="Proteomes" id="UP000236664"/>
    </source>
</evidence>
<dbReference type="PANTHER" id="PTHR43364:SF15">
    <property type="entry name" value="ARYL-ALCOHOL DEHYDROGENASE AAD16-RELATED"/>
    <property type="match status" value="1"/>
</dbReference>
<dbReference type="EMBL" id="MTQA01000033">
    <property type="protein sequence ID" value="PNP85048.1"/>
    <property type="molecule type" value="Genomic_DNA"/>
</dbReference>
<reference evidence="3 4" key="1">
    <citation type="submission" date="2017-06" db="EMBL/GenBank/DDBJ databases">
        <title>Genome of Fusarium nygamai isolate CS10214.</title>
        <authorList>
            <person name="Gardiner D.M."/>
            <person name="Obanor F."/>
            <person name="Kazan K."/>
        </authorList>
    </citation>
    <scope>NUCLEOTIDE SEQUENCE [LARGE SCALE GENOMIC DNA]</scope>
    <source>
        <strain evidence="3 4">CS10214</strain>
    </source>
</reference>
<dbReference type="InterPro" id="IPR050523">
    <property type="entry name" value="AKR_Detox_Biosynth"/>
</dbReference>
<dbReference type="GO" id="GO:0016491">
    <property type="term" value="F:oxidoreductase activity"/>
    <property type="evidence" value="ECO:0007669"/>
    <property type="project" value="UniProtKB-KW"/>
</dbReference>
<dbReference type="STRING" id="42673.A0A2K0WRY4"/>
<dbReference type="SUPFAM" id="SSF51430">
    <property type="entry name" value="NAD(P)-linked oxidoreductase"/>
    <property type="match status" value="1"/>
</dbReference>
<comment type="caution">
    <text evidence="3">The sequence shown here is derived from an EMBL/GenBank/DDBJ whole genome shotgun (WGS) entry which is preliminary data.</text>
</comment>
<evidence type="ECO:0000313" key="3">
    <source>
        <dbReference type="EMBL" id="PNP85048.1"/>
    </source>
</evidence>
<organism evidence="3 4">
    <name type="scientific">Gibberella nygamai</name>
    <name type="common">Bean root rot disease fungus</name>
    <name type="synonym">Fusarium nygamai</name>
    <dbReference type="NCBI Taxonomy" id="42673"/>
    <lineage>
        <taxon>Eukaryota</taxon>
        <taxon>Fungi</taxon>
        <taxon>Dikarya</taxon>
        <taxon>Ascomycota</taxon>
        <taxon>Pezizomycotina</taxon>
        <taxon>Sordariomycetes</taxon>
        <taxon>Hypocreomycetidae</taxon>
        <taxon>Hypocreales</taxon>
        <taxon>Nectriaceae</taxon>
        <taxon>Fusarium</taxon>
        <taxon>Fusarium fujikuroi species complex</taxon>
    </lineage>
</organism>
<sequence length="108" mass="12210">MEYARVCTSVLYVSKIILGAATFGSPKWQAWVKDEEEALPLLEHAFKMGINTWDTADAYSNGRSEEIVGKALKKYDIPREQVVNLTKIFYANPSSRPRYLSIGDYEGT</sequence>
<proteinExistence type="predicted"/>
<dbReference type="InterPro" id="IPR036812">
    <property type="entry name" value="NAD(P)_OxRdtase_dom_sf"/>
</dbReference>
<protein>
    <recommendedName>
        <fullName evidence="2">NADP-dependent oxidoreductase domain-containing protein</fullName>
    </recommendedName>
</protein>
<accession>A0A2K0WRY4</accession>
<feature type="domain" description="NADP-dependent oxidoreductase" evidence="2">
    <location>
        <begin position="15"/>
        <end position="93"/>
    </location>
</feature>
<dbReference type="OrthoDB" id="48988at2759"/>
<dbReference type="Proteomes" id="UP000236664">
    <property type="component" value="Unassembled WGS sequence"/>
</dbReference>
<evidence type="ECO:0000256" key="1">
    <source>
        <dbReference type="ARBA" id="ARBA00023002"/>
    </source>
</evidence>
<dbReference type="Pfam" id="PF00248">
    <property type="entry name" value="Aldo_ket_red"/>
    <property type="match status" value="1"/>
</dbReference>
<evidence type="ECO:0000259" key="2">
    <source>
        <dbReference type="Pfam" id="PF00248"/>
    </source>
</evidence>